<keyword evidence="5 7" id="KW-0670">Pyruvate</keyword>
<dbReference type="PIRSF" id="PIRSF000524">
    <property type="entry name" value="SPT"/>
    <property type="match status" value="1"/>
</dbReference>
<keyword evidence="4 7" id="KW-0663">Pyridoxal phosphate</keyword>
<evidence type="ECO:0000256" key="4">
    <source>
        <dbReference type="ARBA" id="ARBA00022898"/>
    </source>
</evidence>
<comment type="subunit">
    <text evidence="7">Homodimer.</text>
</comment>
<comment type="function">
    <text evidence="7">Involved in phosphonate degradation.</text>
</comment>
<accession>A0A7Y8CAJ1</accession>
<feature type="domain" description="Aminotransferase class V" evidence="10">
    <location>
        <begin position="44"/>
        <end position="295"/>
    </location>
</feature>
<comment type="caution">
    <text evidence="11">The sequence shown here is derived from an EMBL/GenBank/DDBJ whole genome shotgun (WGS) entry which is preliminary data.</text>
</comment>
<reference evidence="11 12" key="1">
    <citation type="submission" date="2020-04" db="EMBL/GenBank/DDBJ databases">
        <title>Molecular characterization of pseudomonads from Agaricus bisporus reveal novel blotch 2 pathogens in Western Europe.</title>
        <authorList>
            <person name="Taparia T."/>
            <person name="Krijger M."/>
            <person name="Haynes E."/>
            <person name="Elpinstone J.G."/>
            <person name="Noble R."/>
            <person name="Van Der Wolf J."/>
        </authorList>
    </citation>
    <scope>NUCLEOTIDE SEQUENCE [LARGE SCALE GENOMIC DNA]</scope>
    <source>
        <strain evidence="11 12">IPO3738</strain>
    </source>
</reference>
<dbReference type="Proteomes" id="UP000517547">
    <property type="component" value="Unassembled WGS sequence"/>
</dbReference>
<dbReference type="Gene3D" id="3.40.640.10">
    <property type="entry name" value="Type I PLP-dependent aspartate aminotransferase-like (Major domain)"/>
    <property type="match status" value="1"/>
</dbReference>
<protein>
    <recommendedName>
        <fullName evidence="7">2-aminoethylphosphonate--pyruvate transaminase</fullName>
        <ecNumber evidence="7">2.6.1.37</ecNumber>
    </recommendedName>
    <alternativeName>
        <fullName evidence="7">2-aminoethylphosphonate aminotransferase</fullName>
    </alternativeName>
    <alternativeName>
        <fullName evidence="7">AEP transaminase</fullName>
        <shortName evidence="7">AEPT</shortName>
    </alternativeName>
</protein>
<dbReference type="AlphaFoldDB" id="A0A7Y8CAJ1"/>
<dbReference type="InterPro" id="IPR015422">
    <property type="entry name" value="PyrdxlP-dep_Trfase_small"/>
</dbReference>
<dbReference type="EC" id="2.6.1.37" evidence="7"/>
<feature type="modified residue" description="N6-(pyridoxal phosphate)lysine" evidence="7 9">
    <location>
        <position position="198"/>
    </location>
</feature>
<sequence>MSTAAPVMSGPVLLTPGPLTTSARTRQALLQDWGSWDERFNRLTASVCEQLLDIVNGTGTHHCIPLQGSGTFAVEAAIGTLVPRDGKVLVLINGAYGKRLATICKVLGRAFRTLETAEDQPSDAAEIERLLLADPTISHVALIHCETSTGILNPLQEIAEVVARCARRLIIDAMSSFAALPIDARQVPFDALIAASGKCLEGVPGMGFVLARQSTLAMAAGNSHSLAMDLHDQQAYLARTGQWRFTPPTHVVAALHEALLQYREEGGQPARHRRYADNCRVLLEELGKLGLRSFLPSAIQAPIIVTVHAPQDPRYQFKAFYERVKAKGFILYPGKLTEVETFRVGCIGHIDNRDMRAAVQAIGDVLREMEVLAV</sequence>
<dbReference type="GO" id="GO:0019700">
    <property type="term" value="P:organic phosphonate catabolic process"/>
    <property type="evidence" value="ECO:0007669"/>
    <property type="project" value="UniProtKB-UniRule"/>
</dbReference>
<gene>
    <name evidence="7" type="primary">phnW</name>
    <name evidence="11" type="ORF">HX845_01045</name>
</gene>
<dbReference type="HAMAP" id="MF_01376">
    <property type="entry name" value="PhnW_aminotrans_5"/>
    <property type="match status" value="1"/>
</dbReference>
<feature type="binding site" evidence="8">
    <location>
        <position position="343"/>
    </location>
    <ligand>
        <name>substrate</name>
    </ligand>
</feature>
<evidence type="ECO:0000256" key="6">
    <source>
        <dbReference type="ARBA" id="ARBA00049460"/>
    </source>
</evidence>
<evidence type="ECO:0000259" key="10">
    <source>
        <dbReference type="Pfam" id="PF00266"/>
    </source>
</evidence>
<keyword evidence="3 7" id="KW-0808">Transferase</keyword>
<evidence type="ECO:0000313" key="11">
    <source>
        <dbReference type="EMBL" id="NWC12220.1"/>
    </source>
</evidence>
<dbReference type="SUPFAM" id="SSF53383">
    <property type="entry name" value="PLP-dependent transferases"/>
    <property type="match status" value="1"/>
</dbReference>
<comment type="catalytic activity">
    <reaction evidence="6 7">
        <text>(2-aminoethyl)phosphonate + pyruvate = phosphonoacetaldehyde + L-alanine</text>
        <dbReference type="Rhea" id="RHEA:17021"/>
        <dbReference type="ChEBI" id="CHEBI:15361"/>
        <dbReference type="ChEBI" id="CHEBI:57418"/>
        <dbReference type="ChEBI" id="CHEBI:57972"/>
        <dbReference type="ChEBI" id="CHEBI:58383"/>
        <dbReference type="EC" id="2.6.1.37"/>
    </reaction>
</comment>
<dbReference type="Pfam" id="PF00266">
    <property type="entry name" value="Aminotran_5"/>
    <property type="match status" value="1"/>
</dbReference>
<dbReference type="RefSeq" id="WP_017129529.1">
    <property type="nucleotide sequence ID" value="NZ_JACAQE010000001.1"/>
</dbReference>
<evidence type="ECO:0000256" key="1">
    <source>
        <dbReference type="ARBA" id="ARBA00001933"/>
    </source>
</evidence>
<name>A0A7Y8CAJ1_9PSED</name>
<keyword evidence="2 7" id="KW-0032">Aminotransferase</keyword>
<dbReference type="PANTHER" id="PTHR42778:SF1">
    <property type="entry name" value="2-AMINOETHYLPHOSPHONATE--PYRUVATE TRANSAMINASE"/>
    <property type="match status" value="1"/>
</dbReference>
<evidence type="ECO:0000256" key="5">
    <source>
        <dbReference type="ARBA" id="ARBA00023317"/>
    </source>
</evidence>
<evidence type="ECO:0000256" key="2">
    <source>
        <dbReference type="ARBA" id="ARBA00022576"/>
    </source>
</evidence>
<dbReference type="Gene3D" id="3.90.1150.10">
    <property type="entry name" value="Aspartate Aminotransferase, domain 1"/>
    <property type="match status" value="1"/>
</dbReference>
<dbReference type="InterPro" id="IPR000192">
    <property type="entry name" value="Aminotrans_V_dom"/>
</dbReference>
<dbReference type="InterPro" id="IPR024169">
    <property type="entry name" value="SP_NH2Trfase/AEP_transaminase"/>
</dbReference>
<dbReference type="EMBL" id="JACAQE010000001">
    <property type="protein sequence ID" value="NWC12220.1"/>
    <property type="molecule type" value="Genomic_DNA"/>
</dbReference>
<comment type="similarity">
    <text evidence="7">Belongs to the class-V pyridoxal-phosphate-dependent aminotransferase family. PhnW subfamily.</text>
</comment>
<evidence type="ECO:0000256" key="7">
    <source>
        <dbReference type="HAMAP-Rule" id="MF_01376"/>
    </source>
</evidence>
<evidence type="ECO:0000256" key="8">
    <source>
        <dbReference type="PIRSR" id="PIRSR000524-1"/>
    </source>
</evidence>
<dbReference type="InterPro" id="IPR012703">
    <property type="entry name" value="NH2EtPonate_pyrv_transaminase"/>
</dbReference>
<organism evidence="11 12">
    <name type="scientific">Pseudomonas gingeri</name>
    <dbReference type="NCBI Taxonomy" id="117681"/>
    <lineage>
        <taxon>Bacteria</taxon>
        <taxon>Pseudomonadati</taxon>
        <taxon>Pseudomonadota</taxon>
        <taxon>Gammaproteobacteria</taxon>
        <taxon>Pseudomonadales</taxon>
        <taxon>Pseudomonadaceae</taxon>
        <taxon>Pseudomonas</taxon>
    </lineage>
</organism>
<dbReference type="NCBIfam" id="NF010006">
    <property type="entry name" value="PRK13479.1"/>
    <property type="match status" value="1"/>
</dbReference>
<dbReference type="InterPro" id="IPR015421">
    <property type="entry name" value="PyrdxlP-dep_Trfase_major"/>
</dbReference>
<dbReference type="NCBIfam" id="TIGR03301">
    <property type="entry name" value="PhnW-AepZ"/>
    <property type="match status" value="1"/>
</dbReference>
<dbReference type="NCBIfam" id="TIGR02326">
    <property type="entry name" value="transamin_PhnW"/>
    <property type="match status" value="1"/>
</dbReference>
<evidence type="ECO:0000313" key="12">
    <source>
        <dbReference type="Proteomes" id="UP000517547"/>
    </source>
</evidence>
<dbReference type="GO" id="GO:0047304">
    <property type="term" value="F:2-aminoethylphosphonate-pyruvate transaminase activity"/>
    <property type="evidence" value="ECO:0007669"/>
    <property type="project" value="UniProtKB-UniRule"/>
</dbReference>
<comment type="cofactor">
    <cofactor evidence="1 7 9">
        <name>pyridoxal 5'-phosphate</name>
        <dbReference type="ChEBI" id="CHEBI:597326"/>
    </cofactor>
</comment>
<proteinExistence type="inferred from homology"/>
<dbReference type="PANTHER" id="PTHR42778">
    <property type="entry name" value="2-AMINOETHYLPHOSPHONATE--PYRUVATE TRANSAMINASE"/>
    <property type="match status" value="1"/>
</dbReference>
<dbReference type="InterPro" id="IPR015424">
    <property type="entry name" value="PyrdxlP-dep_Trfase"/>
</dbReference>
<evidence type="ECO:0000256" key="9">
    <source>
        <dbReference type="PIRSR" id="PIRSR000524-50"/>
    </source>
</evidence>
<evidence type="ECO:0000256" key="3">
    <source>
        <dbReference type="ARBA" id="ARBA00022679"/>
    </source>
</evidence>